<dbReference type="AlphaFoldDB" id="A0A0H5Q6F6"/>
<reference evidence="1" key="2">
    <citation type="submission" date="2015-07" db="EMBL/GenBank/DDBJ databases">
        <title>Plasmids, circular viruses and viroids from rat gut.</title>
        <authorList>
            <person name="Jorgensen T.J."/>
            <person name="Hansen M.A."/>
            <person name="Xu Z."/>
            <person name="Tabak M.A."/>
            <person name="Sorensen S.J."/>
            <person name="Hansen L.H."/>
        </authorList>
    </citation>
    <scope>NUCLEOTIDE SEQUENCE</scope>
    <source>
        <strain evidence="1">RGFK1578</strain>
    </source>
</reference>
<accession>A0A0H5Q6F6</accession>
<protein>
    <submittedName>
        <fullName evidence="1">Uncharacterized protein</fullName>
    </submittedName>
</protein>
<reference evidence="1" key="1">
    <citation type="submission" date="2015-06" db="EMBL/GenBank/DDBJ databases">
        <authorList>
            <person name="Joergensen T."/>
        </authorList>
    </citation>
    <scope>NUCLEOTIDE SEQUENCE</scope>
    <source>
        <strain evidence="1">RGFK1578</strain>
    </source>
</reference>
<organism evidence="1">
    <name type="scientific">uncultured prokaryote</name>
    <dbReference type="NCBI Taxonomy" id="198431"/>
    <lineage>
        <taxon>unclassified sequences</taxon>
        <taxon>environmental samples</taxon>
    </lineage>
</organism>
<sequence>MDERRGVGRSLYHGLRVTLTDHPTRDLVLVSVSAKHRPGGWDDWASLAPVTRHESSGPIGSRADALHVMQETLYRLWLEEIEAV</sequence>
<dbReference type="EMBL" id="LN854106">
    <property type="protein sequence ID" value="CRY97483.1"/>
    <property type="molecule type" value="Genomic_DNA"/>
</dbReference>
<evidence type="ECO:0000313" key="1">
    <source>
        <dbReference type="EMBL" id="CRY97483.1"/>
    </source>
</evidence>
<proteinExistence type="predicted"/>
<name>A0A0H5Q6F6_9ZZZZ</name>